<protein>
    <submittedName>
        <fullName evidence="1">Uncharacterized protein</fullName>
    </submittedName>
</protein>
<reference evidence="1 2" key="1">
    <citation type="journal article" date="2013" name="Mar. Genomics">
        <title>Expression of sulfatases in Rhodopirellula baltica and the diversity of sulfatases in the genus Rhodopirellula.</title>
        <authorList>
            <person name="Wegner C.E."/>
            <person name="Richter-Heitmann T."/>
            <person name="Klindworth A."/>
            <person name="Klockow C."/>
            <person name="Richter M."/>
            <person name="Achstetter T."/>
            <person name="Glockner F.O."/>
            <person name="Harder J."/>
        </authorList>
    </citation>
    <scope>NUCLEOTIDE SEQUENCE [LARGE SCALE GENOMIC DNA]</scope>
    <source>
        <strain evidence="1 2">SH28</strain>
    </source>
</reference>
<evidence type="ECO:0000313" key="1">
    <source>
        <dbReference type="EMBL" id="EKK03115.1"/>
    </source>
</evidence>
<dbReference type="PATRIC" id="fig|993517.3.peg.1704"/>
<dbReference type="EMBL" id="AMCW01000037">
    <property type="protein sequence ID" value="EKK03115.1"/>
    <property type="molecule type" value="Genomic_DNA"/>
</dbReference>
<accession>K5CGH5</accession>
<name>K5CGH5_RHOBT</name>
<proteinExistence type="predicted"/>
<gene>
    <name evidence="1" type="ORF">RBSH_01565</name>
</gene>
<evidence type="ECO:0000313" key="2">
    <source>
        <dbReference type="Proteomes" id="UP000007993"/>
    </source>
</evidence>
<dbReference type="Proteomes" id="UP000007993">
    <property type="component" value="Unassembled WGS sequence"/>
</dbReference>
<organism evidence="1 2">
    <name type="scientific">Rhodopirellula baltica SH28</name>
    <dbReference type="NCBI Taxonomy" id="993517"/>
    <lineage>
        <taxon>Bacteria</taxon>
        <taxon>Pseudomonadati</taxon>
        <taxon>Planctomycetota</taxon>
        <taxon>Planctomycetia</taxon>
        <taxon>Pirellulales</taxon>
        <taxon>Pirellulaceae</taxon>
        <taxon>Rhodopirellula</taxon>
    </lineage>
</organism>
<dbReference type="AlphaFoldDB" id="K5CGH5"/>
<sequence length="86" mass="9859">MTTELVDPETADCLLDSLIGLFQGDRHYSGERYLAFWQLLDSAQLSLVGRWLDHYQTAYHFNDSTIFEVETARSWIASFPRIQSGG</sequence>
<comment type="caution">
    <text evidence="1">The sequence shown here is derived from an EMBL/GenBank/DDBJ whole genome shotgun (WGS) entry which is preliminary data.</text>
</comment>